<evidence type="ECO:0000313" key="3">
    <source>
        <dbReference type="Proteomes" id="UP000249061"/>
    </source>
</evidence>
<comment type="caution">
    <text evidence="2">The sequence shown here is derived from an EMBL/GenBank/DDBJ whole genome shotgun (WGS) entry which is preliminary data.</text>
</comment>
<gene>
    <name evidence="2" type="ORF">DI536_22130</name>
</gene>
<dbReference type="EMBL" id="QFQP01000020">
    <property type="protein sequence ID" value="PZR09653.1"/>
    <property type="molecule type" value="Genomic_DNA"/>
</dbReference>
<accession>A0A2W5T9E0</accession>
<reference evidence="2 3" key="1">
    <citation type="submission" date="2017-08" db="EMBL/GenBank/DDBJ databases">
        <title>Infants hospitalized years apart are colonized by the same room-sourced microbial strains.</title>
        <authorList>
            <person name="Brooks B."/>
            <person name="Olm M.R."/>
            <person name="Firek B.A."/>
            <person name="Baker R."/>
            <person name="Thomas B.C."/>
            <person name="Morowitz M.J."/>
            <person name="Banfield J.F."/>
        </authorList>
    </citation>
    <scope>NUCLEOTIDE SEQUENCE [LARGE SCALE GENOMIC DNA]</scope>
    <source>
        <strain evidence="2">S2_003_000_R2_14</strain>
    </source>
</reference>
<protein>
    <recommendedName>
        <fullName evidence="4">DUF927 domain-containing protein</fullName>
    </recommendedName>
</protein>
<feature type="compositionally biased region" description="Pro residues" evidence="1">
    <location>
        <begin position="341"/>
        <end position="351"/>
    </location>
</feature>
<sequence>MRPGGGVVGIGFFDDEEAFVRECARSNGSANVYVGIQPRPRRFLTAARNAIRPLHTGATRKDLEVVSATVIDLDPVRPKDTASTEAELLQAVQAAELAVDWCIEEGLAPPRLMMSGNGAQLWFALPPKSIDEDLQRGLKAFEAELRERFQTAQVHVDSIHDTARIIKVIGTISHKGDGRGDRPHRVSEWRSPYERLEDPRLLVRLRKPAPSPPLLVLKTTSKARRTADGQYDWANPVDMCPAVRKLWQEGAEDRSLAIFNMVRFFAHKGLGLDEVTELILEYDRRGLGKLGGRDGPGYVRKAWEKIQATADKVGAIAPPCQALRKLGLCQESVTRCDLPQLPSPKTPPAPPRKLRTDERDDEDEARDDAIEGEIFEDARCYYTLTARGESKVLSSFTISPTSRIATDDGEIIVGDALTDRGTTVPLRLPLTAFHSKRDLIRQLPSADLQWTGSDNNVQGLLRVLARRPVPRRQGSSMLGDYREGDQHLWLGPDCAIDKTGFVDPPPVVYVPSGASLDKRLSYLPTDDETFLSIARVVFRYLPQVNTPAVILPVLGWFFATPLKASFMKAVGSFPSLFIWGTQGSGKSSLCIDIMWPLFGVRDAEPYSATETEFALLKLLTSTRSVPVFIDEYKPYDMQKHRLNTLHRYLRRLYRGETEERGRPDLKVNSYHLQAPVCVAGETRPTEAALLERILTSNPEKTTLREKAGYQHAHRELRAVDLGLFAPRYIQFCLGRDFVSDLELARSVTQTLLGDRKVPIRIAENLTAMLLGVHLFEEFATACGCELPDDLGGAAAIDAVIADVLETDHGVKNALDHFLEMLGVMAVQGHLKHRVHYVFDEGRLAVHLESSYDAFRAHCKRIDYQGEVVDLKALRRLITENKKQGGYVVAESERITFDGRDSRRRAALLDLKKSTGISADDFPQDEGERHGYREGFTPRAPWNEPS</sequence>
<organism evidence="2 3">
    <name type="scientific">Archangium gephyra</name>
    <dbReference type="NCBI Taxonomy" id="48"/>
    <lineage>
        <taxon>Bacteria</taxon>
        <taxon>Pseudomonadati</taxon>
        <taxon>Myxococcota</taxon>
        <taxon>Myxococcia</taxon>
        <taxon>Myxococcales</taxon>
        <taxon>Cystobacterineae</taxon>
        <taxon>Archangiaceae</taxon>
        <taxon>Archangium</taxon>
    </lineage>
</organism>
<feature type="region of interest" description="Disordered" evidence="1">
    <location>
        <begin position="916"/>
        <end position="945"/>
    </location>
</feature>
<dbReference type="Proteomes" id="UP000249061">
    <property type="component" value="Unassembled WGS sequence"/>
</dbReference>
<evidence type="ECO:0000313" key="2">
    <source>
        <dbReference type="EMBL" id="PZR09653.1"/>
    </source>
</evidence>
<dbReference type="AlphaFoldDB" id="A0A2W5T9E0"/>
<evidence type="ECO:0000256" key="1">
    <source>
        <dbReference type="SAM" id="MobiDB-lite"/>
    </source>
</evidence>
<name>A0A2W5T9E0_9BACT</name>
<feature type="region of interest" description="Disordered" evidence="1">
    <location>
        <begin position="337"/>
        <end position="367"/>
    </location>
</feature>
<proteinExistence type="predicted"/>
<evidence type="ECO:0008006" key="4">
    <source>
        <dbReference type="Google" id="ProtNLM"/>
    </source>
</evidence>